<accession>A0A3Q7HJH1</accession>
<sequence>MERSNLQMSFSALRTDVANVLERLKNEQDQKDVDVDLIEKLKLELAFICTYVQLSYSDLDQFEDIMTRG</sequence>
<dbReference type="EnsemblPlants" id="Solyc06g008390.3.1">
    <property type="protein sequence ID" value="Solyc06g008390.3.1"/>
    <property type="gene ID" value="Solyc06g008390.3"/>
</dbReference>
<organism evidence="1">
    <name type="scientific">Solanum lycopersicum</name>
    <name type="common">Tomato</name>
    <name type="synonym">Lycopersicon esculentum</name>
    <dbReference type="NCBI Taxonomy" id="4081"/>
    <lineage>
        <taxon>Eukaryota</taxon>
        <taxon>Viridiplantae</taxon>
        <taxon>Streptophyta</taxon>
        <taxon>Embryophyta</taxon>
        <taxon>Tracheophyta</taxon>
        <taxon>Spermatophyta</taxon>
        <taxon>Magnoliopsida</taxon>
        <taxon>eudicotyledons</taxon>
        <taxon>Gunneridae</taxon>
        <taxon>Pentapetalae</taxon>
        <taxon>asterids</taxon>
        <taxon>lamiids</taxon>
        <taxon>Solanales</taxon>
        <taxon>Solanaceae</taxon>
        <taxon>Solanoideae</taxon>
        <taxon>Solaneae</taxon>
        <taxon>Solanum</taxon>
        <taxon>Solanum subgen. Lycopersicon</taxon>
    </lineage>
</organism>
<protein>
    <submittedName>
        <fullName evidence="1">Uncharacterized protein</fullName>
    </submittedName>
</protein>
<reference evidence="1" key="1">
    <citation type="journal article" date="2012" name="Nature">
        <title>The tomato genome sequence provides insights into fleshy fruit evolution.</title>
        <authorList>
            <consortium name="Tomato Genome Consortium"/>
        </authorList>
    </citation>
    <scope>NUCLEOTIDE SEQUENCE [LARGE SCALE GENOMIC DNA]</scope>
    <source>
        <strain evidence="1">cv. Heinz 1706</strain>
    </source>
</reference>
<dbReference type="InParanoid" id="A0A3Q7HJH1"/>
<proteinExistence type="predicted"/>
<keyword evidence="2" id="KW-1185">Reference proteome</keyword>
<dbReference type="PaxDb" id="4081-Solyc06g008390.2.1"/>
<evidence type="ECO:0000313" key="2">
    <source>
        <dbReference type="Proteomes" id="UP000004994"/>
    </source>
</evidence>
<dbReference type="Gramene" id="Solyc06g008390.3.1">
    <property type="protein sequence ID" value="Solyc06g008390.3.1"/>
    <property type="gene ID" value="Solyc06g008390.3"/>
</dbReference>
<dbReference type="AlphaFoldDB" id="A0A3Q7HJH1"/>
<dbReference type="Proteomes" id="UP000004994">
    <property type="component" value="Chromosome 6"/>
</dbReference>
<evidence type="ECO:0000313" key="1">
    <source>
        <dbReference type="EnsemblPlants" id="Solyc06g008390.3.1"/>
    </source>
</evidence>
<name>A0A3Q7HJH1_SOLLC</name>
<reference evidence="1" key="2">
    <citation type="submission" date="2019-01" db="UniProtKB">
        <authorList>
            <consortium name="EnsemblPlants"/>
        </authorList>
    </citation>
    <scope>IDENTIFICATION</scope>
    <source>
        <strain evidence="1">cv. Heinz 1706</strain>
    </source>
</reference>